<dbReference type="EMBL" id="MU001670">
    <property type="protein sequence ID" value="KAF2462194.1"/>
    <property type="molecule type" value="Genomic_DNA"/>
</dbReference>
<protein>
    <submittedName>
        <fullName evidence="1">Uncharacterized protein</fullName>
    </submittedName>
</protein>
<proteinExistence type="predicted"/>
<organism evidence="1 2">
    <name type="scientific">Lineolata rhizophorae</name>
    <dbReference type="NCBI Taxonomy" id="578093"/>
    <lineage>
        <taxon>Eukaryota</taxon>
        <taxon>Fungi</taxon>
        <taxon>Dikarya</taxon>
        <taxon>Ascomycota</taxon>
        <taxon>Pezizomycotina</taxon>
        <taxon>Dothideomycetes</taxon>
        <taxon>Dothideomycetes incertae sedis</taxon>
        <taxon>Lineolatales</taxon>
        <taxon>Lineolataceae</taxon>
        <taxon>Lineolata</taxon>
    </lineage>
</organism>
<name>A0A6A6PDW8_9PEZI</name>
<dbReference type="AlphaFoldDB" id="A0A6A6PDW8"/>
<accession>A0A6A6PDW8</accession>
<keyword evidence="2" id="KW-1185">Reference proteome</keyword>
<dbReference type="Proteomes" id="UP000799766">
    <property type="component" value="Unassembled WGS sequence"/>
</dbReference>
<sequence length="209" mass="23265">MYGVAFPHAARQTTELCSHFGDRPQTAPLAICGHERLRRVAAAVYKVDHLPAFFPWRCLRPGWKGTARLALLCCPLCCPAGFSRLCGLQCFGLFWSPFGFTLARPLPLPPTSLSRRRVAAYVAPSVSIRTLPDRSTNPVYLPTIRLPISQTSCLPLTHARQLPQLLSLRPVSPPRSSQRRSSWGAQCQRRATSCPVRGLFAVYRLGSRR</sequence>
<gene>
    <name evidence="1" type="ORF">BDY21DRAFT_9209</name>
</gene>
<evidence type="ECO:0000313" key="2">
    <source>
        <dbReference type="Proteomes" id="UP000799766"/>
    </source>
</evidence>
<reference evidence="1" key="1">
    <citation type="journal article" date="2020" name="Stud. Mycol.">
        <title>101 Dothideomycetes genomes: a test case for predicting lifestyles and emergence of pathogens.</title>
        <authorList>
            <person name="Haridas S."/>
            <person name="Albert R."/>
            <person name="Binder M."/>
            <person name="Bloem J."/>
            <person name="Labutti K."/>
            <person name="Salamov A."/>
            <person name="Andreopoulos B."/>
            <person name="Baker S."/>
            <person name="Barry K."/>
            <person name="Bills G."/>
            <person name="Bluhm B."/>
            <person name="Cannon C."/>
            <person name="Castanera R."/>
            <person name="Culley D."/>
            <person name="Daum C."/>
            <person name="Ezra D."/>
            <person name="Gonzalez J."/>
            <person name="Henrissat B."/>
            <person name="Kuo A."/>
            <person name="Liang C."/>
            <person name="Lipzen A."/>
            <person name="Lutzoni F."/>
            <person name="Magnuson J."/>
            <person name="Mondo S."/>
            <person name="Nolan M."/>
            <person name="Ohm R."/>
            <person name="Pangilinan J."/>
            <person name="Park H.-J."/>
            <person name="Ramirez L."/>
            <person name="Alfaro M."/>
            <person name="Sun H."/>
            <person name="Tritt A."/>
            <person name="Yoshinaga Y."/>
            <person name="Zwiers L.-H."/>
            <person name="Turgeon B."/>
            <person name="Goodwin S."/>
            <person name="Spatafora J."/>
            <person name="Crous P."/>
            <person name="Grigoriev I."/>
        </authorList>
    </citation>
    <scope>NUCLEOTIDE SEQUENCE</scope>
    <source>
        <strain evidence="1">ATCC 16933</strain>
    </source>
</reference>
<evidence type="ECO:0000313" key="1">
    <source>
        <dbReference type="EMBL" id="KAF2462194.1"/>
    </source>
</evidence>